<name>A0A1I6GEC9_9GAMM</name>
<feature type="chain" id="PRO_5011642197" description="Alpha/beta hydrolase family protein" evidence="1">
    <location>
        <begin position="25"/>
        <end position="363"/>
    </location>
</feature>
<evidence type="ECO:0008006" key="4">
    <source>
        <dbReference type="Google" id="ProtNLM"/>
    </source>
</evidence>
<gene>
    <name evidence="2" type="ORF">SAMN04488073_0569</name>
</gene>
<evidence type="ECO:0000313" key="2">
    <source>
        <dbReference type="EMBL" id="SFR40447.1"/>
    </source>
</evidence>
<dbReference type="Proteomes" id="UP000199290">
    <property type="component" value="Unassembled WGS sequence"/>
</dbReference>
<dbReference type="SUPFAM" id="SSF53474">
    <property type="entry name" value="alpha/beta-Hydrolases"/>
    <property type="match status" value="1"/>
</dbReference>
<dbReference type="EMBL" id="FOYV01000001">
    <property type="protein sequence ID" value="SFR40447.1"/>
    <property type="molecule type" value="Genomic_DNA"/>
</dbReference>
<dbReference type="InterPro" id="IPR029058">
    <property type="entry name" value="AB_hydrolase_fold"/>
</dbReference>
<organism evidence="2 3">
    <name type="scientific">Marinobacter gudaonensis</name>
    <dbReference type="NCBI Taxonomy" id="375760"/>
    <lineage>
        <taxon>Bacteria</taxon>
        <taxon>Pseudomonadati</taxon>
        <taxon>Pseudomonadota</taxon>
        <taxon>Gammaproteobacteria</taxon>
        <taxon>Pseudomonadales</taxon>
        <taxon>Marinobacteraceae</taxon>
        <taxon>Marinobacter</taxon>
    </lineage>
</organism>
<keyword evidence="3" id="KW-1185">Reference proteome</keyword>
<dbReference type="STRING" id="375760.SAMN04488073_0569"/>
<proteinExistence type="predicted"/>
<dbReference type="AlphaFoldDB" id="A0A1I6GEC9"/>
<feature type="signal peptide" evidence="1">
    <location>
        <begin position="1"/>
        <end position="24"/>
    </location>
</feature>
<sequence>MKSTTIGSACKTALAVAITGSLFAGTTAQAQLAGHNVILVHGFQQEDLANPPANLQEVKSAGEDYWRTFWLSRSEARIDWGSNGRVEGGIAQQAYQQLRQISQQGLCNNWCLVVSHSTGDLVTRYLLENQARWLQSEGLPPLKILAALDYSGAGGGTELANLAMSLAYNDSWYNWPLRAAVEAFTGIEPEPGKLGVVNDLQTNAARNLAVSPNNIPRLRFVAGGSSYGGITKPFIEGTDDGVVPTHSACGATSAAGIDSCSNSISLAGKVTSQNGPDALYYNHYPILMNEGASHSGVLGSETGNISVPVVNNTTLGGLRVDFASRTYNRRAWWQWWGSGDQYIEVPGSDQTDMSSLVYTTLNN</sequence>
<dbReference type="RefSeq" id="WP_091985772.1">
    <property type="nucleotide sequence ID" value="NZ_FOYV01000001.1"/>
</dbReference>
<protein>
    <recommendedName>
        <fullName evidence="4">Alpha/beta hydrolase family protein</fullName>
    </recommendedName>
</protein>
<dbReference type="OrthoDB" id="6189739at2"/>
<evidence type="ECO:0000313" key="3">
    <source>
        <dbReference type="Proteomes" id="UP000199290"/>
    </source>
</evidence>
<keyword evidence="1" id="KW-0732">Signal</keyword>
<reference evidence="3" key="1">
    <citation type="submission" date="2016-10" db="EMBL/GenBank/DDBJ databases">
        <authorList>
            <person name="Varghese N."/>
            <person name="Submissions S."/>
        </authorList>
    </citation>
    <scope>NUCLEOTIDE SEQUENCE [LARGE SCALE GENOMIC DNA]</scope>
    <source>
        <strain evidence="3">CGMCC 1.6294</strain>
    </source>
</reference>
<accession>A0A1I6GEC9</accession>
<evidence type="ECO:0000256" key="1">
    <source>
        <dbReference type="SAM" id="SignalP"/>
    </source>
</evidence>
<dbReference type="Gene3D" id="3.40.50.1820">
    <property type="entry name" value="alpha/beta hydrolase"/>
    <property type="match status" value="1"/>
</dbReference>